<dbReference type="EMBL" id="AP024702">
    <property type="protein sequence ID" value="BCX46285.1"/>
    <property type="molecule type" value="Genomic_DNA"/>
</dbReference>
<dbReference type="Pfam" id="PF13174">
    <property type="entry name" value="TPR_6"/>
    <property type="match status" value="1"/>
</dbReference>
<reference evidence="3 4" key="1">
    <citation type="submission" date="2021-06" db="EMBL/GenBank/DDBJ databases">
        <title>Complete genome of Haloferula helveola possessing various polysaccharide degrading enzymes.</title>
        <authorList>
            <person name="Takami H."/>
            <person name="Huang C."/>
            <person name="Hamasaki K."/>
        </authorList>
    </citation>
    <scope>NUCLEOTIDE SEQUENCE [LARGE SCALE GENOMIC DNA]</scope>
    <source>
        <strain evidence="3 4">CN-1</strain>
    </source>
</reference>
<dbReference type="Proteomes" id="UP001374893">
    <property type="component" value="Chromosome"/>
</dbReference>
<feature type="chain" id="PRO_5045508863" description="Tetratricopeptide repeat protein" evidence="2">
    <location>
        <begin position="21"/>
        <end position="2456"/>
    </location>
</feature>
<sequence length="2456" mass="270279">MRAFVSIGVHSWFLAALVAASPLDDRIAAFKEAPTQTEGAVADILKTGLAERRSALAIAAVKPWLNANPSDSQSLLFQAGQAAEFAGDWTAAASFYRKLLKMRQLNGQIGAKAVPAAYRLLINHLGDPEAAYLFMREEGARLREFGNARDFDQWFLERAVERNDLVALARWLAAIHNSDDALGPYDEALDRLLAELETFKHGGEALFGELDSVAAAKRTTAATKARIEWVKQIVPLAPEMAEKVGAKEAIHDESLNLPLQTAEALVNLLPYEGSVAVAKGWMHYNAGDSGVFSRFVDPRREEKAAPVIRALSRMSADEARSLLSLTVEEARGRRMAQYLLSPGELRNLVPALPEVFNTLLAPDVPLFDKTLTQEQAKALATGLARNPHLDAALVRAFAKDERRYSAVVDDMVKTELWRFGKIDDVAHQLWHSGMFDRGEGKFEEPLKAYKDLNAEYVKLRKQVGGKAASGERMTAFRLLQADLLSPAPKVAGSRPLWTELFANAPADDLVTMIKALTSNLEGEREVLLHEALAHAKFAKNGRLPWQAGIYDNHFRYHQEPTRKAAPELLKHLEGMVRAQMKAGEFSETIFGMWLHSVDVRTDEAIELIREIIASPAYTKLDPVYRAAAADSNHFGYIAMTGELAAKNPRKVSAELLALEEGADAAAVEAAFKAVMERAAQAPVPVAVLGLQPVAALPEWSAPTREMVLSLFAEQAPLGEYPYRQGYEQLIERLSKDLSEAGDWGAIEAYSAGLWHAAGAPDDNRHYRGAQFLADFAEAAQENGASSIAMTVARGGMNGRTGRALSTSSDGPPSEVAGRLRGVAGKAAVDIGAVEIPVEETAASYPIFKSNAEFVQGNVESAWSLYTEHADQLQPVLRELSVEYGFWLLERNTAAGRTDEAEELVKELTIWSREAAGTFSLEQEAQLKIAYADLAFRKGALPTSRAWYRKVAEAAEYEGSEMQLTAALGSVNVDRVSKNFSAALEELDKLMRLKNPGFRMRVRYARAEVMMDQENYADALGEVEAVLREEPKHPDALILRGKIQYEMRKLVEASEIELGPSQDDTVLVPGEAVKINLRDPTLSVSGVGADIEVEIWAKSGDKERVLLHQLGDSKEKFRAEVPTSLGPPTPGDKTLQILGEDEIRFGYSERFRAKMDDLPPDPEVVISVASDAHLAFSAGAFPPREGERRLDIEELGLSSAQAALGTRAVRPGNPVYLRITDADRSVTPGIDEIPVTLEASSGDVIRRLVLKETAPFSGEFEAVVPTTGAQALAFASESAPGRDPNMAISSLDYPGWQGEVGDKSTVRIFGVDLNDKVGLGKMTVDTGDGGESLTHFVLQTSMNGKDWETRARYPDDPAPWDGRPLVTSFPTFRGGIALSVPEDRELPEDWLEAMEIGSARESVAFLSATVPGLSVEEMPMVSTGHPGYSGLLKFRALFYQPEAAIRRFRLDGYPPTDKDGKINTIFLIDGEPAGEESENPMLIERELGPGLHEIEVWRHEGRNTLLERKPVLFCDEPGKDELVRCPDSMFDPASFPEGVRSQIAQPAKISSGTDGGLEVDFGDQAQARLVRMVIVGFKGVAPVIRKVTLSNRDGEMLLPVKQDYKALRENEQLEVLPGDQIVARYEDPVSATPKRTRHEGRLTVAFNNGTITASFLNYEVNREGERELVLEPIRRFRFDDAVGIVVEDADLDGSEKRDTIEVAVTTSEGETAKLVAVETEEHSGQFVGRIFPVEGEPSRSSEIKMVPGGTLTAVYRDMENLDPGIPADREVTIGHARYAVPALSAYAVTSEPLPPAPERKDEPKKEASKDKRSVGPEVVHPRRGLIYTHVPEDGLAGDPQEAVLGSPVRFDVVVPHLALAPSSEIRAYVQTEAARKEAGVTGSDFDVKVPGTLKLTGVLGSESIEAPQGYILDHPPVPPTNEPPLEEGRFSFSVPLILGDPPTRSFATKSAAELPDSAIPDGLAVKAGDIVHIGFPWQDEEENVHWKTTSFTVGSHAFLDVMENGFSEALTSAYVGEKVYLRLLAPGLDRGPDREIAEVTLKATSGATTSYQVRETEAHSGVFKGVFTISYADQDPPAELPPVELNGFPVRYGDDITVSYDEQSFEVTVNKGADGVIEPFTKRYTGDEMAVRTGFTLAECYFELAKKHREMEQESLARREIGHARKLLAEALASHNDPELKAHAEYLLGNLAQEYADLAKNEEAKLPMYQDALARFSKIPSDYPETEFASKAQFKTALVYEKMGEIENSVEEYVKLAYKYPDDELIPTVMSRLGGYFQAKGMASKKKADLYREKVDDESKAKVLEYDELSYPEFLNAAMVFSKLQERFPDDPLAGLAGLRAAQNYMRAHQYEEAIRGFAIVVANEEYDDREIRAQALYWSGLSHERWIGIMAEGNYKARGNSLNEAYQTYRRITFDFPDSKWAKYARGRLADPVFARIIELEAKERERMIEALKENR</sequence>
<feature type="compositionally biased region" description="Basic and acidic residues" evidence="1">
    <location>
        <begin position="1796"/>
        <end position="1813"/>
    </location>
</feature>
<evidence type="ECO:0000256" key="1">
    <source>
        <dbReference type="SAM" id="MobiDB-lite"/>
    </source>
</evidence>
<protein>
    <recommendedName>
        <fullName evidence="5">Tetratricopeptide repeat protein</fullName>
    </recommendedName>
</protein>
<dbReference type="InterPro" id="IPR019734">
    <property type="entry name" value="TPR_rpt"/>
</dbReference>
<evidence type="ECO:0008006" key="5">
    <source>
        <dbReference type="Google" id="ProtNLM"/>
    </source>
</evidence>
<keyword evidence="4" id="KW-1185">Reference proteome</keyword>
<proteinExistence type="predicted"/>
<dbReference type="Gene3D" id="1.25.40.10">
    <property type="entry name" value="Tetratricopeptide repeat domain"/>
    <property type="match status" value="3"/>
</dbReference>
<name>A0ABM7R866_9BACT</name>
<accession>A0ABM7R866</accession>
<dbReference type="InterPro" id="IPR011990">
    <property type="entry name" value="TPR-like_helical_dom_sf"/>
</dbReference>
<evidence type="ECO:0000313" key="3">
    <source>
        <dbReference type="EMBL" id="BCX46285.1"/>
    </source>
</evidence>
<organism evidence="3 4">
    <name type="scientific">Haloferula helveola</name>
    <dbReference type="NCBI Taxonomy" id="490095"/>
    <lineage>
        <taxon>Bacteria</taxon>
        <taxon>Pseudomonadati</taxon>
        <taxon>Verrucomicrobiota</taxon>
        <taxon>Verrucomicrobiia</taxon>
        <taxon>Verrucomicrobiales</taxon>
        <taxon>Verrucomicrobiaceae</taxon>
        <taxon>Haloferula</taxon>
    </lineage>
</organism>
<gene>
    <name evidence="3" type="ORF">HAHE_01930</name>
</gene>
<evidence type="ECO:0000313" key="4">
    <source>
        <dbReference type="Proteomes" id="UP001374893"/>
    </source>
</evidence>
<feature type="region of interest" description="Disordered" evidence="1">
    <location>
        <begin position="1788"/>
        <end position="1816"/>
    </location>
</feature>
<feature type="signal peptide" evidence="2">
    <location>
        <begin position="1"/>
        <end position="20"/>
    </location>
</feature>
<dbReference type="SUPFAM" id="SSF48452">
    <property type="entry name" value="TPR-like"/>
    <property type="match status" value="1"/>
</dbReference>
<keyword evidence="2" id="KW-0732">Signal</keyword>
<evidence type="ECO:0000256" key="2">
    <source>
        <dbReference type="SAM" id="SignalP"/>
    </source>
</evidence>